<reference evidence="3" key="1">
    <citation type="submission" date="2020-10" db="EMBL/GenBank/DDBJ databases">
        <authorList>
            <person name="Gilroy R."/>
        </authorList>
    </citation>
    <scope>NUCLEOTIDE SEQUENCE</scope>
    <source>
        <strain evidence="3">CHK190-19873</strain>
    </source>
</reference>
<reference evidence="3" key="2">
    <citation type="journal article" date="2021" name="PeerJ">
        <title>Extensive microbial diversity within the chicken gut microbiome revealed by metagenomics and culture.</title>
        <authorList>
            <person name="Gilroy R."/>
            <person name="Ravi A."/>
            <person name="Getino M."/>
            <person name="Pursley I."/>
            <person name="Horton D.L."/>
            <person name="Alikhan N.F."/>
            <person name="Baker D."/>
            <person name="Gharbi K."/>
            <person name="Hall N."/>
            <person name="Watson M."/>
            <person name="Adriaenssens E.M."/>
            <person name="Foster-Nyarko E."/>
            <person name="Jarju S."/>
            <person name="Secka A."/>
            <person name="Antonio M."/>
            <person name="Oren A."/>
            <person name="Chaudhuri R.R."/>
            <person name="La Ragione R."/>
            <person name="Hildebrand F."/>
            <person name="Pallen M.J."/>
        </authorList>
    </citation>
    <scope>NUCLEOTIDE SEQUENCE</scope>
    <source>
        <strain evidence="3">CHK190-19873</strain>
    </source>
</reference>
<comment type="similarity">
    <text evidence="1">Belongs to the Mg-chelatase subunits D/I family. ComM subfamily.</text>
</comment>
<dbReference type="Pfam" id="PF13335">
    <property type="entry name" value="Mg_chelatase_C"/>
    <property type="match status" value="1"/>
</dbReference>
<evidence type="ECO:0000256" key="1">
    <source>
        <dbReference type="ARBA" id="ARBA00006354"/>
    </source>
</evidence>
<dbReference type="InterPro" id="IPR000523">
    <property type="entry name" value="Mg_chelatse_chII-like_cat_dom"/>
</dbReference>
<dbReference type="AlphaFoldDB" id="A0A9D1ET65"/>
<dbReference type="InterPro" id="IPR003593">
    <property type="entry name" value="AAA+_ATPase"/>
</dbReference>
<dbReference type="Gene3D" id="3.40.50.300">
    <property type="entry name" value="P-loop containing nucleotide triphosphate hydrolases"/>
    <property type="match status" value="1"/>
</dbReference>
<organism evidence="3 4">
    <name type="scientific">Candidatus Limivivens intestinipullorum</name>
    <dbReference type="NCBI Taxonomy" id="2840858"/>
    <lineage>
        <taxon>Bacteria</taxon>
        <taxon>Bacillati</taxon>
        <taxon>Bacillota</taxon>
        <taxon>Clostridia</taxon>
        <taxon>Lachnospirales</taxon>
        <taxon>Lachnospiraceae</taxon>
        <taxon>Lachnospiraceae incertae sedis</taxon>
        <taxon>Candidatus Limivivens</taxon>
    </lineage>
</organism>
<dbReference type="NCBIfam" id="TIGR00368">
    <property type="entry name" value="YifB family Mg chelatase-like AAA ATPase"/>
    <property type="match status" value="1"/>
</dbReference>
<dbReference type="InterPro" id="IPR020568">
    <property type="entry name" value="Ribosomal_Su5_D2-typ_SF"/>
</dbReference>
<feature type="domain" description="AAA+ ATPase" evidence="2">
    <location>
        <begin position="214"/>
        <end position="394"/>
    </location>
</feature>
<name>A0A9D1ET65_9FIRM</name>
<evidence type="ECO:0000259" key="2">
    <source>
        <dbReference type="SMART" id="SM00382"/>
    </source>
</evidence>
<dbReference type="Pfam" id="PF13541">
    <property type="entry name" value="ChlI"/>
    <property type="match status" value="1"/>
</dbReference>
<dbReference type="Proteomes" id="UP000823935">
    <property type="component" value="Unassembled WGS sequence"/>
</dbReference>
<proteinExistence type="inferred from homology"/>
<dbReference type="InterPro" id="IPR025158">
    <property type="entry name" value="Mg_chelat-rel_C"/>
</dbReference>
<dbReference type="PANTHER" id="PTHR32039">
    <property type="entry name" value="MAGNESIUM-CHELATASE SUBUNIT CHLI"/>
    <property type="match status" value="1"/>
</dbReference>
<gene>
    <name evidence="3" type="ORF">IAB44_07110</name>
</gene>
<dbReference type="InterPro" id="IPR027417">
    <property type="entry name" value="P-loop_NTPase"/>
</dbReference>
<protein>
    <submittedName>
        <fullName evidence="3">YifB family Mg chelatase-like AAA ATPase</fullName>
    </submittedName>
</protein>
<dbReference type="Pfam" id="PF01078">
    <property type="entry name" value="Mg_chelatase"/>
    <property type="match status" value="1"/>
</dbReference>
<dbReference type="InterPro" id="IPR045006">
    <property type="entry name" value="CHLI-like"/>
</dbReference>
<evidence type="ECO:0000313" key="3">
    <source>
        <dbReference type="EMBL" id="HIS31301.1"/>
    </source>
</evidence>
<dbReference type="SUPFAM" id="SSF52540">
    <property type="entry name" value="P-loop containing nucleoside triphosphate hydrolases"/>
    <property type="match status" value="1"/>
</dbReference>
<dbReference type="EMBL" id="DVIQ01000035">
    <property type="protein sequence ID" value="HIS31301.1"/>
    <property type="molecule type" value="Genomic_DNA"/>
</dbReference>
<evidence type="ECO:0000313" key="4">
    <source>
        <dbReference type="Proteomes" id="UP000823935"/>
    </source>
</evidence>
<dbReference type="SMART" id="SM00382">
    <property type="entry name" value="AAA"/>
    <property type="match status" value="1"/>
</dbReference>
<dbReference type="PANTHER" id="PTHR32039:SF7">
    <property type="entry name" value="COMPETENCE PROTEIN COMM"/>
    <property type="match status" value="1"/>
</dbReference>
<dbReference type="GO" id="GO:0005524">
    <property type="term" value="F:ATP binding"/>
    <property type="evidence" value="ECO:0007669"/>
    <property type="project" value="InterPro"/>
</dbReference>
<accession>A0A9D1ET65</accession>
<dbReference type="SUPFAM" id="SSF54211">
    <property type="entry name" value="Ribosomal protein S5 domain 2-like"/>
    <property type="match status" value="1"/>
</dbReference>
<dbReference type="InterPro" id="IPR004482">
    <property type="entry name" value="Mg_chelat-rel"/>
</dbReference>
<comment type="caution">
    <text evidence="3">The sequence shown here is derived from an EMBL/GenBank/DDBJ whole genome shotgun (WGS) entry which is preliminary data.</text>
</comment>
<dbReference type="InterPro" id="IPR014721">
    <property type="entry name" value="Ribsml_uS5_D2-typ_fold_subgr"/>
</dbReference>
<dbReference type="Gene3D" id="3.30.230.10">
    <property type="match status" value="1"/>
</dbReference>
<sequence>MFASVLSAAIIGVKGRLIRVEADVCAGLPAMTMVGYVSGQVREAQERVKAALRNSGAVLPPRRITLNLAPADLRKEGTAFDLPIALALLTAFGLLPKESVNGILAVGELSLNGQLKPVRGVLPIAVLAAKRGIRLMIIPKENRREAEMAGGVRIAAAENLRQVWNWLSAGEAPETEKPETDSEDGLLYEPKAPDFASVCGQKVLRRAAEIAVSGFHNLMMTGPPGAGKSMAAACIPGILPSPSLEECLEISGVYSVAGLLSQERPFLDRRPFRAPHHTISQKAMAGGGAFPRPGEISLAHRGVLFLDELPEFRRETLEILRQPLEERVIRISRARGSTEFPADFMLVAAMNPCPCGCYPDRSRCTCTDTDIKRYRAKISRPLTDRIDLWAEAGTVTFQELEEGEENEDSKTIRGRVERVRTVQAERYRNTRYRFNGDLDAEGVRRFCRLDGAAEKLMENVYAHLSLSVRGYHRLLKVARTIADMDGEREILRRHLSEAVCYRKPEEGIE</sequence>